<reference evidence="1 2" key="1">
    <citation type="submission" date="2019-11" db="EMBL/GenBank/DDBJ databases">
        <authorList>
            <person name="Zheng R.K."/>
            <person name="Sun C.M."/>
        </authorList>
    </citation>
    <scope>NUCLEOTIDE SEQUENCE [LARGE SCALE GENOMIC DNA]</scope>
    <source>
        <strain evidence="1 2">SRB007</strain>
    </source>
</reference>
<dbReference type="KEGG" id="psel:GM415_04595"/>
<dbReference type="Pfam" id="PF14334">
    <property type="entry name" value="DUF4390"/>
    <property type="match status" value="1"/>
</dbReference>
<keyword evidence="2" id="KW-1185">Reference proteome</keyword>
<dbReference type="AlphaFoldDB" id="A0A6I6JEJ3"/>
<organism evidence="1 2">
    <name type="scientific">Pseudodesulfovibrio cashew</name>
    <dbReference type="NCBI Taxonomy" id="2678688"/>
    <lineage>
        <taxon>Bacteria</taxon>
        <taxon>Pseudomonadati</taxon>
        <taxon>Thermodesulfobacteriota</taxon>
        <taxon>Desulfovibrionia</taxon>
        <taxon>Desulfovibrionales</taxon>
        <taxon>Desulfovibrionaceae</taxon>
    </lineage>
</organism>
<dbReference type="Proteomes" id="UP000428328">
    <property type="component" value="Chromosome"/>
</dbReference>
<dbReference type="InterPro" id="IPR025500">
    <property type="entry name" value="DUF4390"/>
</dbReference>
<gene>
    <name evidence="1" type="ORF">GM415_04595</name>
</gene>
<protein>
    <submittedName>
        <fullName evidence="1">DUF4390 domain-containing protein</fullName>
    </submittedName>
</protein>
<dbReference type="EMBL" id="CP046400">
    <property type="protein sequence ID" value="QGY39428.1"/>
    <property type="molecule type" value="Genomic_DNA"/>
</dbReference>
<name>A0A6I6JEJ3_9BACT</name>
<evidence type="ECO:0000313" key="1">
    <source>
        <dbReference type="EMBL" id="QGY39428.1"/>
    </source>
</evidence>
<accession>A0A6I6JEJ3</accession>
<proteinExistence type="predicted"/>
<dbReference type="RefSeq" id="WP_158946654.1">
    <property type="nucleotide sequence ID" value="NZ_CP046400.1"/>
</dbReference>
<evidence type="ECO:0000313" key="2">
    <source>
        <dbReference type="Proteomes" id="UP000428328"/>
    </source>
</evidence>
<sequence>MRNAPFTRLPAGLLLLVWLAVILSAGTAWAQTLSLRAPAIADENGSLTVRFGVSVVELPVLKGELEDGAELALKCMVKLFKVREYWLDGSVASGSFESVIRFDRLAQEFVMTVPGRTVPLRNGNLPALLSEGWGTIRTVLGPWSMLEHGQNYSLRLITTMNEVDAPEGLERFLYFWSWDAGSDNTFHLNFTF</sequence>